<dbReference type="Gene3D" id="1.10.530.40">
    <property type="match status" value="1"/>
</dbReference>
<dbReference type="PANTHER" id="PTHR37406">
    <property type="entry name" value="T4-TYPE LYSOZYME 1-RELATED"/>
    <property type="match status" value="1"/>
</dbReference>
<dbReference type="GO" id="GO:0042742">
    <property type="term" value="P:defense response to bacterium"/>
    <property type="evidence" value="ECO:0007669"/>
    <property type="project" value="UniProtKB-KW"/>
</dbReference>
<dbReference type="GO" id="GO:0009253">
    <property type="term" value="P:peptidoglycan catabolic process"/>
    <property type="evidence" value="ECO:0007669"/>
    <property type="project" value="InterPro"/>
</dbReference>
<comment type="catalytic activity">
    <reaction evidence="3">
        <text>Hydrolysis of (1-&gt;4)-beta-linkages between N-acetylmuramic acid and N-acetyl-D-glucosamine residues in a peptidoglycan and between N-acetyl-D-glucosamine residues in chitodextrins.</text>
        <dbReference type="EC" id="3.2.1.17"/>
    </reaction>
</comment>
<keyword evidence="1 3" id="KW-0929">Antimicrobial</keyword>
<dbReference type="InterPro" id="IPR052619">
    <property type="entry name" value="Phage_lysozyme-like"/>
</dbReference>
<protein>
    <recommendedName>
        <fullName evidence="3">Lysozyme</fullName>
        <ecNumber evidence="3">3.2.1.17</ecNumber>
    </recommendedName>
</protein>
<dbReference type="GO" id="GO:0031640">
    <property type="term" value="P:killing of cells of another organism"/>
    <property type="evidence" value="ECO:0007669"/>
    <property type="project" value="UniProtKB-KW"/>
</dbReference>
<dbReference type="InterPro" id="IPR002196">
    <property type="entry name" value="Glyco_hydro_24"/>
</dbReference>
<dbReference type="EMBL" id="LR796479">
    <property type="protein sequence ID" value="CAB4146973.1"/>
    <property type="molecule type" value="Genomic_DNA"/>
</dbReference>
<dbReference type="SUPFAM" id="SSF53955">
    <property type="entry name" value="Lysozyme-like"/>
    <property type="match status" value="1"/>
</dbReference>
<dbReference type="EC" id="3.2.1.17" evidence="3"/>
<gene>
    <name evidence="4" type="ORF">UFOVP509_5</name>
</gene>
<dbReference type="GO" id="GO:0003796">
    <property type="term" value="F:lysozyme activity"/>
    <property type="evidence" value="ECO:0007669"/>
    <property type="project" value="UniProtKB-EC"/>
</dbReference>
<evidence type="ECO:0000256" key="1">
    <source>
        <dbReference type="ARBA" id="ARBA00022529"/>
    </source>
</evidence>
<dbReference type="PANTHER" id="PTHR37406:SF1">
    <property type="entry name" value="T4-TYPE LYSOZYME 1-RELATED"/>
    <property type="match status" value="1"/>
</dbReference>
<dbReference type="InterPro" id="IPR023347">
    <property type="entry name" value="Lysozyme_dom_sf"/>
</dbReference>
<evidence type="ECO:0000256" key="3">
    <source>
        <dbReference type="RuleBase" id="RU003788"/>
    </source>
</evidence>
<dbReference type="GO" id="GO:0016998">
    <property type="term" value="P:cell wall macromolecule catabolic process"/>
    <property type="evidence" value="ECO:0007669"/>
    <property type="project" value="InterPro"/>
</dbReference>
<dbReference type="InterPro" id="IPR023346">
    <property type="entry name" value="Lysozyme-like_dom_sf"/>
</dbReference>
<reference evidence="4" key="1">
    <citation type="submission" date="2020-04" db="EMBL/GenBank/DDBJ databases">
        <authorList>
            <person name="Chiriac C."/>
            <person name="Salcher M."/>
            <person name="Ghai R."/>
            <person name="Kavagutti S V."/>
        </authorList>
    </citation>
    <scope>NUCLEOTIDE SEQUENCE</scope>
</reference>
<accession>A0A6J5MNH2</accession>
<keyword evidence="3" id="KW-0326">Glycosidase</keyword>
<organism evidence="4">
    <name type="scientific">uncultured Caudovirales phage</name>
    <dbReference type="NCBI Taxonomy" id="2100421"/>
    <lineage>
        <taxon>Viruses</taxon>
        <taxon>Duplodnaviria</taxon>
        <taxon>Heunggongvirae</taxon>
        <taxon>Uroviricota</taxon>
        <taxon>Caudoviricetes</taxon>
        <taxon>Peduoviridae</taxon>
        <taxon>Maltschvirus</taxon>
        <taxon>Maltschvirus maltsch</taxon>
    </lineage>
</organism>
<sequence length="138" mass="15488">MNLDALESDLMTDEGFRGVPYLDTVGKLTVGFGRNLVDKPLTRAEAAWLLRNDVTDTMHSLDSRLPWWRTLDDVRQSVVVNMAYNLGTAKLQQFVKFLAALKSGDYLKAAAEMRDSTWAHQVGARAARLARQMETGTR</sequence>
<proteinExistence type="inferred from homology"/>
<evidence type="ECO:0000256" key="2">
    <source>
        <dbReference type="ARBA" id="ARBA00022638"/>
    </source>
</evidence>
<name>A0A6J5MNH2_9CAUD</name>
<keyword evidence="3" id="KW-0378">Hydrolase</keyword>
<evidence type="ECO:0000313" key="4">
    <source>
        <dbReference type="EMBL" id="CAB4146973.1"/>
    </source>
</evidence>
<comment type="similarity">
    <text evidence="3">Belongs to the glycosyl hydrolase 24 family.</text>
</comment>
<dbReference type="Pfam" id="PF00959">
    <property type="entry name" value="Phage_lysozyme"/>
    <property type="match status" value="1"/>
</dbReference>
<keyword evidence="2 3" id="KW-0081">Bacteriolytic enzyme</keyword>